<keyword evidence="13" id="KW-1185">Reference proteome</keyword>
<evidence type="ECO:0000313" key="13">
    <source>
        <dbReference type="Proteomes" id="UP000776252"/>
    </source>
</evidence>
<evidence type="ECO:0000259" key="10">
    <source>
        <dbReference type="Pfam" id="PF00483"/>
    </source>
</evidence>
<comment type="caution">
    <text evidence="12">The sequence shown here is derived from an EMBL/GenBank/DDBJ whole genome shotgun (WGS) entry which is preliminary data.</text>
</comment>
<evidence type="ECO:0000256" key="2">
    <source>
        <dbReference type="ARBA" id="ARBA00022600"/>
    </source>
</evidence>
<dbReference type="InterPro" id="IPR005836">
    <property type="entry name" value="ADP_Glu_pyroP_CS"/>
</dbReference>
<dbReference type="InterPro" id="IPR005835">
    <property type="entry name" value="NTP_transferase_dom"/>
</dbReference>
<feature type="binding site" evidence="9">
    <location>
        <position position="165"/>
    </location>
    <ligand>
        <name>alpha-D-glucose 1-phosphate</name>
        <dbReference type="ChEBI" id="CHEBI:58601"/>
    </ligand>
</feature>
<dbReference type="CDD" id="cd02508">
    <property type="entry name" value="ADP_Glucose_PP"/>
    <property type="match status" value="1"/>
</dbReference>
<keyword evidence="4 9" id="KW-0548">Nucleotidyltransferase</keyword>
<comment type="catalytic activity">
    <reaction evidence="9">
        <text>alpha-D-glucose 1-phosphate + ATP + H(+) = ADP-alpha-D-glucose + diphosphate</text>
        <dbReference type="Rhea" id="RHEA:12120"/>
        <dbReference type="ChEBI" id="CHEBI:15378"/>
        <dbReference type="ChEBI" id="CHEBI:30616"/>
        <dbReference type="ChEBI" id="CHEBI:33019"/>
        <dbReference type="ChEBI" id="CHEBI:57498"/>
        <dbReference type="ChEBI" id="CHEBI:58601"/>
        <dbReference type="EC" id="2.7.7.27"/>
    </reaction>
</comment>
<feature type="domain" description="Glucose-1-phosphate adenylyltransferase/Bifunctional protein GlmU-like C-terminal hexapeptide" evidence="11">
    <location>
        <begin position="290"/>
        <end position="361"/>
    </location>
</feature>
<evidence type="ECO:0000256" key="7">
    <source>
        <dbReference type="ARBA" id="ARBA00023056"/>
    </source>
</evidence>
<gene>
    <name evidence="9" type="primary">glgC</name>
    <name evidence="12" type="ORF">KPL37_15415</name>
</gene>
<dbReference type="InterPro" id="IPR011832">
    <property type="entry name" value="GlgDAde_trans"/>
</dbReference>
<comment type="pathway">
    <text evidence="9">Glycan biosynthesis; glycogen biosynthesis.</text>
</comment>
<dbReference type="EC" id="2.7.7.27" evidence="9"/>
<dbReference type="PROSITE" id="PS00809">
    <property type="entry name" value="ADP_GLC_PYROPHOSPH_2"/>
    <property type="match status" value="1"/>
</dbReference>
<dbReference type="Proteomes" id="UP000776252">
    <property type="component" value="Unassembled WGS sequence"/>
</dbReference>
<name>A0ABS6BW04_9CLOT</name>
<evidence type="ECO:0000259" key="11">
    <source>
        <dbReference type="Pfam" id="PF24894"/>
    </source>
</evidence>
<dbReference type="InterPro" id="IPR011831">
    <property type="entry name" value="ADP-Glc_PPase"/>
</dbReference>
<feature type="binding site" evidence="9">
    <location>
        <position position="100"/>
    </location>
    <ligand>
        <name>alpha-D-glucose 1-phosphate</name>
        <dbReference type="ChEBI" id="CHEBI:58601"/>
    </ligand>
</feature>
<keyword evidence="6 9" id="KW-0067">ATP-binding</keyword>
<feature type="domain" description="Nucleotidyl transferase" evidence="10">
    <location>
        <begin position="8"/>
        <end position="260"/>
    </location>
</feature>
<dbReference type="NCBIfam" id="TIGR02092">
    <property type="entry name" value="glgD"/>
    <property type="match status" value="1"/>
</dbReference>
<evidence type="ECO:0000313" key="12">
    <source>
        <dbReference type="EMBL" id="MBU3161111.1"/>
    </source>
</evidence>
<reference evidence="12 13" key="1">
    <citation type="submission" date="2021-06" db="EMBL/GenBank/DDBJ databases">
        <title>Clostridia strains as spoilage organisms.</title>
        <authorList>
            <person name="Wambui J."/>
            <person name="Stephan R."/>
            <person name="Stevens M.J.A."/>
        </authorList>
    </citation>
    <scope>NUCLEOTIDE SEQUENCE [LARGE SCALE GENOMIC DNA]</scope>
    <source>
        <strain evidence="12 13">DSM 14204</strain>
    </source>
</reference>
<dbReference type="GO" id="GO:0008878">
    <property type="term" value="F:glucose-1-phosphate adenylyltransferase activity"/>
    <property type="evidence" value="ECO:0007669"/>
    <property type="project" value="UniProtKB-EC"/>
</dbReference>
<dbReference type="Pfam" id="PF24894">
    <property type="entry name" value="Hexapep_GlmU"/>
    <property type="match status" value="1"/>
</dbReference>
<evidence type="ECO:0000256" key="6">
    <source>
        <dbReference type="ARBA" id="ARBA00022840"/>
    </source>
</evidence>
<keyword evidence="5 9" id="KW-0547">Nucleotide-binding</keyword>
<keyword evidence="7 9" id="KW-0320">Glycogen biosynthesis</keyword>
<comment type="similarity">
    <text evidence="1 9">Belongs to the bacterial/plant glucose-1-phosphate adenylyltransferase family.</text>
</comment>
<accession>A0ABS6BW04</accession>
<evidence type="ECO:0000256" key="5">
    <source>
        <dbReference type="ARBA" id="ARBA00022741"/>
    </source>
</evidence>
<feature type="site" description="Could play a key role in the communication between the regulatory and the substrate sites" evidence="9">
    <location>
        <position position="99"/>
    </location>
</feature>
<organism evidence="12 13">
    <name type="scientific">Clostridium frigoris</name>
    <dbReference type="NCBI Taxonomy" id="205327"/>
    <lineage>
        <taxon>Bacteria</taxon>
        <taxon>Bacillati</taxon>
        <taxon>Bacillota</taxon>
        <taxon>Clostridia</taxon>
        <taxon>Eubacteriales</taxon>
        <taxon>Clostridiaceae</taxon>
        <taxon>Clostridium</taxon>
    </lineage>
</organism>
<feature type="binding site" evidence="9">
    <location>
        <position position="191"/>
    </location>
    <ligand>
        <name>alpha-D-glucose 1-phosphate</name>
        <dbReference type="ChEBI" id="CHEBI:58601"/>
    </ligand>
</feature>
<dbReference type="Pfam" id="PF00483">
    <property type="entry name" value="NTP_transferase"/>
    <property type="match status" value="1"/>
</dbReference>
<evidence type="ECO:0000256" key="9">
    <source>
        <dbReference type="HAMAP-Rule" id="MF_00624"/>
    </source>
</evidence>
<comment type="subunit">
    <text evidence="9">Homotetramer.</text>
</comment>
<dbReference type="RefSeq" id="WP_216150795.1">
    <property type="nucleotide sequence ID" value="NZ_JAHLDV010000047.1"/>
</dbReference>
<evidence type="ECO:0000256" key="1">
    <source>
        <dbReference type="ARBA" id="ARBA00010443"/>
    </source>
</evidence>
<dbReference type="NCBIfam" id="TIGR02091">
    <property type="entry name" value="glgC"/>
    <property type="match status" value="1"/>
</dbReference>
<evidence type="ECO:0000256" key="4">
    <source>
        <dbReference type="ARBA" id="ARBA00022695"/>
    </source>
</evidence>
<comment type="function">
    <text evidence="9">Involved in the biosynthesis of ADP-glucose, a building block required for the elongation reactions to produce glycogen. Catalyzes the reaction between ATP and alpha-D-glucose 1-phosphate (G1P) to produce pyrophosphate and ADP-Glc.</text>
</comment>
<feature type="site" description="Could play a key role in the communication between the regulatory and the substrate sites" evidence="9">
    <location>
        <position position="60"/>
    </location>
</feature>
<dbReference type="PROSITE" id="PS00808">
    <property type="entry name" value="ADP_GLC_PYROPHOSPH_1"/>
    <property type="match status" value="1"/>
</dbReference>
<dbReference type="HAMAP" id="MF_00624">
    <property type="entry name" value="GlgC"/>
    <property type="match status" value="1"/>
</dbReference>
<dbReference type="NCBIfam" id="NF003670">
    <property type="entry name" value="PRK05293.1"/>
    <property type="match status" value="1"/>
</dbReference>
<dbReference type="CDD" id="cd04651">
    <property type="entry name" value="LbH_G1P_AT_C"/>
    <property type="match status" value="1"/>
</dbReference>
<evidence type="ECO:0000256" key="8">
    <source>
        <dbReference type="ARBA" id="ARBA00023277"/>
    </source>
</evidence>
<evidence type="ECO:0000256" key="3">
    <source>
        <dbReference type="ARBA" id="ARBA00022679"/>
    </source>
</evidence>
<keyword evidence="8 9" id="KW-0119">Carbohydrate metabolism</keyword>
<keyword evidence="2 9" id="KW-0321">Glycogen metabolism</keyword>
<dbReference type="PANTHER" id="PTHR43523">
    <property type="entry name" value="GLUCOSE-1-PHOSPHATE ADENYLYLTRANSFERASE-RELATED"/>
    <property type="match status" value="1"/>
</dbReference>
<feature type="binding site" evidence="9">
    <location>
        <begin position="180"/>
        <end position="181"/>
    </location>
    <ligand>
        <name>alpha-D-glucose 1-phosphate</name>
        <dbReference type="ChEBI" id="CHEBI:58601"/>
    </ligand>
</feature>
<dbReference type="PANTHER" id="PTHR43523:SF2">
    <property type="entry name" value="GLUCOSE-1-PHOSPHATE ADENYLYLTRANSFERASE"/>
    <property type="match status" value="1"/>
</dbReference>
<keyword evidence="3 9" id="KW-0808">Transferase</keyword>
<dbReference type="EMBL" id="JAHLDV010000047">
    <property type="protein sequence ID" value="MBU3161111.1"/>
    <property type="molecule type" value="Genomic_DNA"/>
</dbReference>
<dbReference type="InterPro" id="IPR056818">
    <property type="entry name" value="GlmU/GlgC-like_hexapep"/>
</dbReference>
<proteinExistence type="inferred from homology"/>
<sequence>MVKKEMIAMILAGGQGSRLKELTKMTAKPAVPFGGKYRIIDFSLSNCSNSDIDTVGVLTQYQPLALNSHIGIGAPWDLDRRNGGVSLLPPYQNEDGGNWYKGTADAIFQNTNYIDSFDPEYVLILSGDHIYKMDYSKMLDYHKEKGADVTIAVIEVPDNECSRFGIMNTRDDDTIYEFEEKPEKPKSNLASMGVYIFSWAALRQLLKEDSQDEISSHDFGKNIITKMLNNNQKLYAYHFKGYWRDVGTIESFWEANMDLLSDDNDLDIHDDKWRIYTVNPMLPPQYIGAEASINNAMLNEGCTVLGEVTNCVLFQDVHVGKGSKITNSVILPNTKIGNNVVIDKAIIGSDVIIRRNSYIGNGRDIIVIEKGREIKADLKVVNKL</sequence>
<protein>
    <recommendedName>
        <fullName evidence="9">Glucose-1-phosphate adenylyltransferase</fullName>
        <ecNumber evidence="9">2.7.7.27</ecNumber>
    </recommendedName>
    <alternativeName>
        <fullName evidence="9">ADP-glucose pyrophosphorylase</fullName>
        <shortName evidence="9">ADPGlc PPase</shortName>
    </alternativeName>
    <alternativeName>
        <fullName evidence="9">ADP-glucose synthase</fullName>
    </alternativeName>
</protein>
<dbReference type="InterPro" id="IPR023049">
    <property type="entry name" value="GlgC_bac"/>
</dbReference>